<evidence type="ECO:0000313" key="2">
    <source>
        <dbReference type="Proteomes" id="UP000189883"/>
    </source>
</evidence>
<protein>
    <recommendedName>
        <fullName evidence="3">Phosphoribosyl-ATP pyrophosphatase</fullName>
    </recommendedName>
</protein>
<evidence type="ECO:0000313" key="1">
    <source>
        <dbReference type="EMBL" id="AQY22822.1"/>
    </source>
</evidence>
<proteinExistence type="predicted"/>
<dbReference type="AlphaFoldDB" id="A0A1S7DUL3"/>
<dbReference type="EMBL" id="CP011859">
    <property type="protein sequence ID" value="AQY22822.1"/>
    <property type="molecule type" value="Genomic_DNA"/>
</dbReference>
<gene>
    <name evidence="1" type="ORF">AB406_1881</name>
</gene>
<organism evidence="1 2">
    <name type="scientific">Riemerella anatipestifer</name>
    <name type="common">Moraxella anatipestifer</name>
    <dbReference type="NCBI Taxonomy" id="34085"/>
    <lineage>
        <taxon>Bacteria</taxon>
        <taxon>Pseudomonadati</taxon>
        <taxon>Bacteroidota</taxon>
        <taxon>Flavobacteriia</taxon>
        <taxon>Flavobacteriales</taxon>
        <taxon>Weeksellaceae</taxon>
        <taxon>Riemerella</taxon>
    </lineage>
</organism>
<dbReference type="RefSeq" id="WP_014938629.1">
    <property type="nucleotide sequence ID" value="NZ_CP011859.1"/>
</dbReference>
<reference evidence="1 2" key="1">
    <citation type="submission" date="2015-06" db="EMBL/GenBank/DDBJ databases">
        <title>R. anatipestifer strain HXb2 is the most virulent strain so far, and the genome sequence would help us uncover the pathogenesis.</title>
        <authorList>
            <person name="Hu Q."/>
            <person name="Qi J."/>
            <person name="Bo H."/>
            <person name="Liu G."/>
            <person name="Tao M."/>
            <person name="Ding Y."/>
            <person name="Xue Y."/>
        </authorList>
    </citation>
    <scope>NUCLEOTIDE SEQUENCE [LARGE SCALE GENOMIC DNA]</scope>
    <source>
        <strain evidence="1 2">HXb2</strain>
    </source>
</reference>
<dbReference type="Proteomes" id="UP000189883">
    <property type="component" value="Chromosome"/>
</dbReference>
<accession>A0A1S7DUL3</accession>
<sequence>MGTKYRSLSELRAQKSLLKNEISDMEKVITFKNPKSSLSLITKGFTDKFIEEKSNEGSTNKISINTGNIVKEVTKEIKNRVSNRNSDSSLLTLKNEGLAESVVDGFLKVGLVGTVSNYAKNNLKNPSWKKRVIGLLLVYVAPLVIRQLRTFLDDYQRKQTAKSINRLI</sequence>
<evidence type="ECO:0008006" key="3">
    <source>
        <dbReference type="Google" id="ProtNLM"/>
    </source>
</evidence>
<name>A0A1S7DUL3_RIEAN</name>